<comment type="caution">
    <text evidence="1">The sequence shown here is derived from an EMBL/GenBank/DDBJ whole genome shotgun (WGS) entry which is preliminary data.</text>
</comment>
<dbReference type="RefSeq" id="WP_262428931.1">
    <property type="nucleotide sequence ID" value="NZ_JACRTG010000012.1"/>
</dbReference>
<gene>
    <name evidence="1" type="ORF">H8707_04370</name>
</gene>
<keyword evidence="2" id="KW-1185">Reference proteome</keyword>
<proteinExistence type="predicted"/>
<organism evidence="1 2">
    <name type="scientific">Paratissierella segnis</name>
    <dbReference type="NCBI Taxonomy" id="2763679"/>
    <lineage>
        <taxon>Bacteria</taxon>
        <taxon>Bacillati</taxon>
        <taxon>Bacillota</taxon>
        <taxon>Tissierellia</taxon>
        <taxon>Tissierellales</taxon>
        <taxon>Tissierellaceae</taxon>
        <taxon>Paratissierella</taxon>
    </lineage>
</organism>
<sequence>MNKCKKCVWGAWLSPNMVYCMFPSCFKDKEVKEDAKETKEALQVPRLSRANRRELLQDASKGN</sequence>
<accession>A0A926IIZ0</accession>
<evidence type="ECO:0000313" key="2">
    <source>
        <dbReference type="Proteomes" id="UP000601171"/>
    </source>
</evidence>
<protein>
    <submittedName>
        <fullName evidence="1">Uncharacterized protein</fullName>
    </submittedName>
</protein>
<evidence type="ECO:0000313" key="1">
    <source>
        <dbReference type="EMBL" id="MBC8587474.1"/>
    </source>
</evidence>
<reference evidence="1" key="1">
    <citation type="submission" date="2020-08" db="EMBL/GenBank/DDBJ databases">
        <title>Genome public.</title>
        <authorList>
            <person name="Liu C."/>
            <person name="Sun Q."/>
        </authorList>
    </citation>
    <scope>NUCLEOTIDE SEQUENCE</scope>
    <source>
        <strain evidence="1">BX21</strain>
    </source>
</reference>
<dbReference type="AlphaFoldDB" id="A0A926IIZ0"/>
<dbReference type="Proteomes" id="UP000601171">
    <property type="component" value="Unassembled WGS sequence"/>
</dbReference>
<name>A0A926IIZ0_9FIRM</name>
<dbReference type="EMBL" id="JACRTG010000012">
    <property type="protein sequence ID" value="MBC8587474.1"/>
    <property type="molecule type" value="Genomic_DNA"/>
</dbReference>